<feature type="region of interest" description="Disordered" evidence="4">
    <location>
        <begin position="34"/>
        <end position="56"/>
    </location>
</feature>
<feature type="region of interest" description="Disordered" evidence="4">
    <location>
        <begin position="151"/>
        <end position="172"/>
    </location>
</feature>
<dbReference type="Pfam" id="PF12906">
    <property type="entry name" value="RINGv"/>
    <property type="match status" value="1"/>
</dbReference>
<organism evidence="6">
    <name type="scientific">Ostreococcus mediterraneus</name>
    <dbReference type="NCBI Taxonomy" id="1486918"/>
    <lineage>
        <taxon>Eukaryota</taxon>
        <taxon>Viridiplantae</taxon>
        <taxon>Chlorophyta</taxon>
        <taxon>Mamiellophyceae</taxon>
        <taxon>Mamiellales</taxon>
        <taxon>Bathycoccaceae</taxon>
        <taxon>Ostreococcus</taxon>
    </lineage>
</organism>
<evidence type="ECO:0000313" key="6">
    <source>
        <dbReference type="EMBL" id="CAD8582269.1"/>
    </source>
</evidence>
<gene>
    <name evidence="6" type="ORF">OMED0929_LOCUS3765</name>
</gene>
<proteinExistence type="predicted"/>
<feature type="region of interest" description="Disordered" evidence="4">
    <location>
        <begin position="1"/>
        <end position="20"/>
    </location>
</feature>
<dbReference type="GO" id="GO:0008270">
    <property type="term" value="F:zinc ion binding"/>
    <property type="evidence" value="ECO:0007669"/>
    <property type="project" value="UniProtKB-KW"/>
</dbReference>
<evidence type="ECO:0000259" key="5">
    <source>
        <dbReference type="PROSITE" id="PS51292"/>
    </source>
</evidence>
<keyword evidence="2" id="KW-0863">Zinc-finger</keyword>
<dbReference type="InterPro" id="IPR011016">
    <property type="entry name" value="Znf_RING-CH"/>
</dbReference>
<dbReference type="EMBL" id="HBEW01004515">
    <property type="protein sequence ID" value="CAD8582269.1"/>
    <property type="molecule type" value="Transcribed_RNA"/>
</dbReference>
<evidence type="ECO:0000256" key="3">
    <source>
        <dbReference type="ARBA" id="ARBA00022833"/>
    </source>
</evidence>
<evidence type="ECO:0000256" key="4">
    <source>
        <dbReference type="SAM" id="MobiDB-lite"/>
    </source>
</evidence>
<evidence type="ECO:0000256" key="1">
    <source>
        <dbReference type="ARBA" id="ARBA00022723"/>
    </source>
</evidence>
<dbReference type="SMART" id="SM00744">
    <property type="entry name" value="RINGv"/>
    <property type="match status" value="1"/>
</dbReference>
<dbReference type="InterPro" id="IPR013083">
    <property type="entry name" value="Znf_RING/FYVE/PHD"/>
</dbReference>
<dbReference type="AlphaFoldDB" id="A0A7S0KJA0"/>
<dbReference type="SUPFAM" id="SSF57850">
    <property type="entry name" value="RING/U-box"/>
    <property type="match status" value="1"/>
</dbReference>
<keyword evidence="3" id="KW-0862">Zinc</keyword>
<evidence type="ECO:0000256" key="2">
    <source>
        <dbReference type="ARBA" id="ARBA00022771"/>
    </source>
</evidence>
<dbReference type="PROSITE" id="PS51292">
    <property type="entry name" value="ZF_RING_CH"/>
    <property type="match status" value="1"/>
</dbReference>
<reference evidence="6" key="1">
    <citation type="submission" date="2021-01" db="EMBL/GenBank/DDBJ databases">
        <authorList>
            <person name="Corre E."/>
            <person name="Pelletier E."/>
            <person name="Niang G."/>
            <person name="Scheremetjew M."/>
            <person name="Finn R."/>
            <person name="Kale V."/>
            <person name="Holt S."/>
            <person name="Cochrane G."/>
            <person name="Meng A."/>
            <person name="Brown T."/>
            <person name="Cohen L."/>
        </authorList>
    </citation>
    <scope>NUCLEOTIDE SEQUENCE</scope>
    <source>
        <strain evidence="6">Clade-D-RCC2572</strain>
    </source>
</reference>
<feature type="compositionally biased region" description="Polar residues" evidence="4">
    <location>
        <begin position="266"/>
        <end position="280"/>
    </location>
</feature>
<feature type="compositionally biased region" description="Basic and acidic residues" evidence="4">
    <location>
        <begin position="296"/>
        <end position="306"/>
    </location>
</feature>
<feature type="compositionally biased region" description="Basic and acidic residues" evidence="4">
    <location>
        <begin position="44"/>
        <end position="56"/>
    </location>
</feature>
<feature type="region of interest" description="Disordered" evidence="4">
    <location>
        <begin position="265"/>
        <end position="316"/>
    </location>
</feature>
<accession>A0A7S0KJA0</accession>
<dbReference type="Gene3D" id="3.30.40.10">
    <property type="entry name" value="Zinc/RING finger domain, C3HC4 (zinc finger)"/>
    <property type="match status" value="1"/>
</dbReference>
<name>A0A7S0KJA0_9CHLO</name>
<protein>
    <recommendedName>
        <fullName evidence="5">RING-CH-type domain-containing protein</fullName>
    </recommendedName>
</protein>
<feature type="compositionally biased region" description="Polar residues" evidence="4">
    <location>
        <begin position="1"/>
        <end position="13"/>
    </location>
</feature>
<sequence>MGANINHQSSSSFGAAPELDAGSHVMSGRVVTRHMNDAPGPNERANDDTSMRTHGDVDMATDDTRVVSEVKRESDDQCWICLDGDTAGRELYHPCACPRWAHAKCMARWQLQCSGKPEEVMCKFCAMRLPDWRNTLFQDVVRANEDVVAVTRHDSDEEEEDTATTSAPLEDAAAPGEIKGDIIVKFNNISFRCQVRTGPEGLADFMRQIRERCGIPEDKMKSLNLTYRCKDPSNGTPMTLEGLNSSAFDAAVLCSAVQDKMKHQSRVNSAVQNPLNSEITSRSSRRLSGEGGRQSCDGRRRSHDGSELVSAFRKYE</sequence>
<keyword evidence="1" id="KW-0479">Metal-binding</keyword>
<feature type="domain" description="RING-CH-type" evidence="5">
    <location>
        <begin position="70"/>
        <end position="132"/>
    </location>
</feature>